<evidence type="ECO:0000256" key="2">
    <source>
        <dbReference type="ARBA" id="ARBA00009638"/>
    </source>
</evidence>
<dbReference type="CDD" id="cd01876">
    <property type="entry name" value="YihA_EngB"/>
    <property type="match status" value="1"/>
</dbReference>
<evidence type="ECO:0000313" key="13">
    <source>
        <dbReference type="Proteomes" id="UP000273143"/>
    </source>
</evidence>
<protein>
    <recommendedName>
        <fullName evidence="10">Probable GTP-binding protein EngB</fullName>
    </recommendedName>
</protein>
<proteinExistence type="inferred from homology"/>
<evidence type="ECO:0000256" key="8">
    <source>
        <dbReference type="ARBA" id="ARBA00023210"/>
    </source>
</evidence>
<keyword evidence="7 10" id="KW-0342">GTP-binding</keyword>
<evidence type="ECO:0000259" key="11">
    <source>
        <dbReference type="PROSITE" id="PS51706"/>
    </source>
</evidence>
<sequence length="205" mass="23002">MSGSKFLGLCQKATFLISAAKVEQCPDDIGYEVAFAGRSNAGKSSAINVLTRANLARTSKTPGRTQLINFFALDNERRFVDLPGYGYAKVPLPLKEHWKKHLDAYLSTRKSLVGIFLMMDIRHPLTDFDKVLLEWADTSNLPVHILLTKADKLTFGVAKNTLLKVQQQLNSYHNTTISVQLFSAVKRDGLTDAYSILRQWLHFEG</sequence>
<feature type="domain" description="EngB-type G" evidence="11">
    <location>
        <begin position="29"/>
        <end position="203"/>
    </location>
</feature>
<accession>A0A451EQW2</accession>
<dbReference type="InterPro" id="IPR006073">
    <property type="entry name" value="GTP-bd"/>
</dbReference>
<dbReference type="GO" id="GO:0005829">
    <property type="term" value="C:cytosol"/>
    <property type="evidence" value="ECO:0007669"/>
    <property type="project" value="TreeGrafter"/>
</dbReference>
<comment type="function">
    <text evidence="10">Necessary for normal cell division and for the maintenance of normal septation.</text>
</comment>
<dbReference type="InterPro" id="IPR027417">
    <property type="entry name" value="P-loop_NTPase"/>
</dbReference>
<dbReference type="InterPro" id="IPR019987">
    <property type="entry name" value="GTP-bd_ribosome_bio_YsxC"/>
</dbReference>
<dbReference type="InterPro" id="IPR030393">
    <property type="entry name" value="G_ENGB_dom"/>
</dbReference>
<dbReference type="PANTHER" id="PTHR11649">
    <property type="entry name" value="MSS1/TRME-RELATED GTP-BINDING PROTEIN"/>
    <property type="match status" value="1"/>
</dbReference>
<keyword evidence="9 10" id="KW-0131">Cell cycle</keyword>
<dbReference type="PANTHER" id="PTHR11649:SF13">
    <property type="entry name" value="ENGB-TYPE G DOMAIN-CONTAINING PROTEIN"/>
    <property type="match status" value="1"/>
</dbReference>
<dbReference type="NCBIfam" id="TIGR03598">
    <property type="entry name" value="GTPase_YsxC"/>
    <property type="match status" value="1"/>
</dbReference>
<dbReference type="Proteomes" id="UP000273143">
    <property type="component" value="Chromosome"/>
</dbReference>
<evidence type="ECO:0000256" key="5">
    <source>
        <dbReference type="ARBA" id="ARBA00022741"/>
    </source>
</evidence>
<name>A0A451EQW2_9GAMM</name>
<evidence type="ECO:0000256" key="3">
    <source>
        <dbReference type="ARBA" id="ARBA00022618"/>
    </source>
</evidence>
<keyword evidence="4" id="KW-0479">Metal-binding</keyword>
<dbReference type="RefSeq" id="WP_127164888.1">
    <property type="nucleotide sequence ID" value="NZ_CP029822.1"/>
</dbReference>
<dbReference type="GO" id="GO:0046872">
    <property type="term" value="F:metal ion binding"/>
    <property type="evidence" value="ECO:0007669"/>
    <property type="project" value="UniProtKB-KW"/>
</dbReference>
<dbReference type="EMBL" id="CP029822">
    <property type="protein sequence ID" value="AZS52245.1"/>
    <property type="molecule type" value="Genomic_DNA"/>
</dbReference>
<keyword evidence="5 10" id="KW-0547">Nucleotide-binding</keyword>
<evidence type="ECO:0000313" key="12">
    <source>
        <dbReference type="EMBL" id="AZS52245.1"/>
    </source>
</evidence>
<organism evidence="12 13">
    <name type="scientific">Entomomonas moraniae</name>
    <dbReference type="NCBI Taxonomy" id="2213226"/>
    <lineage>
        <taxon>Bacteria</taxon>
        <taxon>Pseudomonadati</taxon>
        <taxon>Pseudomonadota</taxon>
        <taxon>Gammaproteobacteria</taxon>
        <taxon>Pseudomonadales</taxon>
        <taxon>Pseudomonadaceae</taxon>
        <taxon>Entomomonas</taxon>
    </lineage>
</organism>
<dbReference type="KEGG" id="emo:DM558_11905"/>
<evidence type="ECO:0000256" key="4">
    <source>
        <dbReference type="ARBA" id="ARBA00022723"/>
    </source>
</evidence>
<dbReference type="GO" id="GO:0005525">
    <property type="term" value="F:GTP binding"/>
    <property type="evidence" value="ECO:0007669"/>
    <property type="project" value="UniProtKB-UniRule"/>
</dbReference>
<dbReference type="HAMAP" id="MF_00321">
    <property type="entry name" value="GTPase_EngB"/>
    <property type="match status" value="1"/>
</dbReference>
<dbReference type="Gene3D" id="3.40.50.300">
    <property type="entry name" value="P-loop containing nucleotide triphosphate hydrolases"/>
    <property type="match status" value="1"/>
</dbReference>
<dbReference type="SUPFAM" id="SSF52540">
    <property type="entry name" value="P-loop containing nucleoside triphosphate hydrolases"/>
    <property type="match status" value="1"/>
</dbReference>
<dbReference type="PROSITE" id="PS51706">
    <property type="entry name" value="G_ENGB"/>
    <property type="match status" value="1"/>
</dbReference>
<evidence type="ECO:0000256" key="10">
    <source>
        <dbReference type="HAMAP-Rule" id="MF_00321"/>
    </source>
</evidence>
<keyword evidence="8 10" id="KW-0717">Septation</keyword>
<dbReference type="GO" id="GO:0000917">
    <property type="term" value="P:division septum assembly"/>
    <property type="evidence" value="ECO:0007669"/>
    <property type="project" value="UniProtKB-KW"/>
</dbReference>
<evidence type="ECO:0000256" key="9">
    <source>
        <dbReference type="ARBA" id="ARBA00023306"/>
    </source>
</evidence>
<comment type="cofactor">
    <cofactor evidence="1">
        <name>Mg(2+)</name>
        <dbReference type="ChEBI" id="CHEBI:18420"/>
    </cofactor>
</comment>
<comment type="similarity">
    <text evidence="2 10">Belongs to the TRAFAC class TrmE-Era-EngA-EngB-Septin-like GTPase superfamily. EngB GTPase family.</text>
</comment>
<dbReference type="Pfam" id="PF01926">
    <property type="entry name" value="MMR_HSR1"/>
    <property type="match status" value="1"/>
</dbReference>
<reference evidence="13" key="1">
    <citation type="submission" date="2018-06" db="EMBL/GenBank/DDBJ databases">
        <title>Complete genome of Pseudomonas insecticola strain QZS01.</title>
        <authorList>
            <person name="Wang J."/>
            <person name="Su Q."/>
        </authorList>
    </citation>
    <scope>NUCLEOTIDE SEQUENCE [LARGE SCALE GENOMIC DNA]</scope>
    <source>
        <strain evidence="13">QZS01</strain>
    </source>
</reference>
<dbReference type="AlphaFoldDB" id="A0A451EQW2"/>
<evidence type="ECO:0000256" key="7">
    <source>
        <dbReference type="ARBA" id="ARBA00023134"/>
    </source>
</evidence>
<keyword evidence="3 10" id="KW-0132">Cell division</keyword>
<keyword evidence="13" id="KW-1185">Reference proteome</keyword>
<keyword evidence="6" id="KW-0460">Magnesium</keyword>
<evidence type="ECO:0000256" key="6">
    <source>
        <dbReference type="ARBA" id="ARBA00022842"/>
    </source>
</evidence>
<dbReference type="FunFam" id="3.40.50.300:FF:000098">
    <property type="entry name" value="Probable GTP-binding protein EngB"/>
    <property type="match status" value="1"/>
</dbReference>
<gene>
    <name evidence="10" type="primary">engB</name>
    <name evidence="12" type="ORF">DM558_11905</name>
</gene>
<evidence type="ECO:0000256" key="1">
    <source>
        <dbReference type="ARBA" id="ARBA00001946"/>
    </source>
</evidence>